<sequence length="135" mass="14964">MFHHFIPEAWETFKVGLIKPTRKLAPVSPVAIFPCIRNLNLKKKSLPYPPHRARPSPLPPRSSRYAQLSLGWGPFPSTLMHIDPATRRLSKGQDGVTSSSKMSAARSDTMRISGIVYSPEGSGKWFTGICANNFS</sequence>
<protein>
    <submittedName>
        <fullName evidence="1">Uncharacterized protein</fullName>
    </submittedName>
</protein>
<gene>
    <name evidence="1" type="ORF">RRG08_026921</name>
</gene>
<dbReference type="AlphaFoldDB" id="A0AAE0Z584"/>
<proteinExistence type="predicted"/>
<keyword evidence="2" id="KW-1185">Reference proteome</keyword>
<accession>A0AAE0Z584</accession>
<dbReference type="Proteomes" id="UP001283361">
    <property type="component" value="Unassembled WGS sequence"/>
</dbReference>
<evidence type="ECO:0000313" key="2">
    <source>
        <dbReference type="Proteomes" id="UP001283361"/>
    </source>
</evidence>
<evidence type="ECO:0000313" key="1">
    <source>
        <dbReference type="EMBL" id="KAK3763008.1"/>
    </source>
</evidence>
<reference evidence="1" key="1">
    <citation type="journal article" date="2023" name="G3 (Bethesda)">
        <title>A reference genome for the long-term kleptoplast-retaining sea slug Elysia crispata morphotype clarki.</title>
        <authorList>
            <person name="Eastman K.E."/>
            <person name="Pendleton A.L."/>
            <person name="Shaikh M.A."/>
            <person name="Suttiyut T."/>
            <person name="Ogas R."/>
            <person name="Tomko P."/>
            <person name="Gavelis G."/>
            <person name="Widhalm J.R."/>
            <person name="Wisecaver J.H."/>
        </authorList>
    </citation>
    <scope>NUCLEOTIDE SEQUENCE</scope>
    <source>
        <strain evidence="1">ECLA1</strain>
    </source>
</reference>
<dbReference type="EMBL" id="JAWDGP010004617">
    <property type="protein sequence ID" value="KAK3763008.1"/>
    <property type="molecule type" value="Genomic_DNA"/>
</dbReference>
<name>A0AAE0Z584_9GAST</name>
<organism evidence="1 2">
    <name type="scientific">Elysia crispata</name>
    <name type="common">lettuce slug</name>
    <dbReference type="NCBI Taxonomy" id="231223"/>
    <lineage>
        <taxon>Eukaryota</taxon>
        <taxon>Metazoa</taxon>
        <taxon>Spiralia</taxon>
        <taxon>Lophotrochozoa</taxon>
        <taxon>Mollusca</taxon>
        <taxon>Gastropoda</taxon>
        <taxon>Heterobranchia</taxon>
        <taxon>Euthyneura</taxon>
        <taxon>Panpulmonata</taxon>
        <taxon>Sacoglossa</taxon>
        <taxon>Placobranchoidea</taxon>
        <taxon>Plakobranchidae</taxon>
        <taxon>Elysia</taxon>
    </lineage>
</organism>
<comment type="caution">
    <text evidence="1">The sequence shown here is derived from an EMBL/GenBank/DDBJ whole genome shotgun (WGS) entry which is preliminary data.</text>
</comment>